<dbReference type="AlphaFoldDB" id="A0A6J0PR50"/>
<organism evidence="2 3">
    <name type="scientific">Elaeis guineensis var. tenera</name>
    <name type="common">Oil palm</name>
    <dbReference type="NCBI Taxonomy" id="51953"/>
    <lineage>
        <taxon>Eukaryota</taxon>
        <taxon>Viridiplantae</taxon>
        <taxon>Streptophyta</taxon>
        <taxon>Embryophyta</taxon>
        <taxon>Tracheophyta</taxon>
        <taxon>Spermatophyta</taxon>
        <taxon>Magnoliopsida</taxon>
        <taxon>Liliopsida</taxon>
        <taxon>Arecaceae</taxon>
        <taxon>Arecoideae</taxon>
        <taxon>Cocoseae</taxon>
        <taxon>Elaeidinae</taxon>
        <taxon>Elaeis</taxon>
    </lineage>
</organism>
<dbReference type="InParanoid" id="A0A6J0PR50"/>
<gene>
    <name evidence="3" type="primary">LOC109506583</name>
</gene>
<feature type="compositionally biased region" description="Low complexity" evidence="1">
    <location>
        <begin position="20"/>
        <end position="34"/>
    </location>
</feature>
<proteinExistence type="predicted"/>
<feature type="region of interest" description="Disordered" evidence="1">
    <location>
        <begin position="20"/>
        <end position="119"/>
    </location>
</feature>
<name>A0A6J0PR50_ELAGV</name>
<keyword evidence="2" id="KW-1185">Reference proteome</keyword>
<protein>
    <submittedName>
        <fullName evidence="3">Uncharacterized protein</fullName>
    </submittedName>
</protein>
<feature type="compositionally biased region" description="Low complexity" evidence="1">
    <location>
        <begin position="79"/>
        <end position="89"/>
    </location>
</feature>
<accession>A0A6J0PR50</accession>
<dbReference type="Proteomes" id="UP000504607">
    <property type="component" value="Chromosome 14"/>
</dbReference>
<feature type="compositionally biased region" description="Low complexity" evidence="1">
    <location>
        <begin position="50"/>
        <end position="64"/>
    </location>
</feature>
<dbReference type="RefSeq" id="XP_019710323.1">
    <property type="nucleotide sequence ID" value="XM_019854764.1"/>
</dbReference>
<sequence>MALPKKCKYTTSAIPCAAAASAPTTISTQSSPSAHANSLEKGTAAGGGSISSTSSTGPSLSTCTASTPDSMYGDGDSGGSDTSDTGVSGCMWGGDHPNSPLDTIILSTNQTPRSSPPKP</sequence>
<reference evidence="3" key="1">
    <citation type="submission" date="2025-08" db="UniProtKB">
        <authorList>
            <consortium name="RefSeq"/>
        </authorList>
    </citation>
    <scope>IDENTIFICATION</scope>
</reference>
<evidence type="ECO:0000256" key="1">
    <source>
        <dbReference type="SAM" id="MobiDB-lite"/>
    </source>
</evidence>
<evidence type="ECO:0000313" key="3">
    <source>
        <dbReference type="RefSeq" id="XP_019710323.1"/>
    </source>
</evidence>
<evidence type="ECO:0000313" key="2">
    <source>
        <dbReference type="Proteomes" id="UP000504607"/>
    </source>
</evidence>